<dbReference type="STRING" id="91626.A0A0C9LY10"/>
<evidence type="ECO:0000256" key="13">
    <source>
        <dbReference type="RuleBase" id="RU003557"/>
    </source>
</evidence>
<protein>
    <recommendedName>
        <fullName evidence="10">acetyl-CoA C-acyltransferase</fullName>
        <ecNumber evidence="10">2.3.1.16</ecNumber>
    </recommendedName>
</protein>
<dbReference type="PROSITE" id="PS00099">
    <property type="entry name" value="THIOLASE_3"/>
    <property type="match status" value="1"/>
</dbReference>
<dbReference type="GO" id="GO:0010124">
    <property type="term" value="P:phenylacetate catabolic process"/>
    <property type="evidence" value="ECO:0007669"/>
    <property type="project" value="TreeGrafter"/>
</dbReference>
<keyword evidence="9 13" id="KW-0012">Acyltransferase</keyword>
<dbReference type="Pfam" id="PF02803">
    <property type="entry name" value="Thiolase_C"/>
    <property type="match status" value="1"/>
</dbReference>
<feature type="active site" description="Acyl-thioester intermediate" evidence="12">
    <location>
        <position position="115"/>
    </location>
</feature>
<dbReference type="EC" id="2.3.1.16" evidence="10"/>
<keyword evidence="8" id="KW-0576">Peroxisome</keyword>
<dbReference type="OrthoDB" id="5404651at2759"/>
<evidence type="ECO:0000256" key="4">
    <source>
        <dbReference type="ARBA" id="ARBA00022679"/>
    </source>
</evidence>
<keyword evidence="4 13" id="KW-0808">Transferase</keyword>
<name>A0A0C9LY10_9FUNG</name>
<keyword evidence="5" id="KW-0276">Fatty acid metabolism</keyword>
<feature type="domain" description="Thiolase C-terminal" evidence="15">
    <location>
        <begin position="294"/>
        <end position="413"/>
    </location>
</feature>
<dbReference type="SUPFAM" id="SSF53901">
    <property type="entry name" value="Thiolase-like"/>
    <property type="match status" value="2"/>
</dbReference>
<evidence type="ECO:0000259" key="14">
    <source>
        <dbReference type="Pfam" id="PF00108"/>
    </source>
</evidence>
<dbReference type="EMBL" id="DF836661">
    <property type="protein sequence ID" value="GAN10585.1"/>
    <property type="molecule type" value="Genomic_DNA"/>
</dbReference>
<dbReference type="InterPro" id="IPR020616">
    <property type="entry name" value="Thiolase_N"/>
</dbReference>
<dbReference type="FunFam" id="3.40.47.10:FF:000010">
    <property type="entry name" value="Acetyl-CoA acetyltransferase (Thiolase)"/>
    <property type="match status" value="1"/>
</dbReference>
<comment type="similarity">
    <text evidence="3 13">Belongs to the thiolase-like superfamily. Thiolase family.</text>
</comment>
<dbReference type="GO" id="GO:0005777">
    <property type="term" value="C:peroxisome"/>
    <property type="evidence" value="ECO:0007669"/>
    <property type="project" value="UniProtKB-SubCell"/>
</dbReference>
<reference evidence="16" key="1">
    <citation type="submission" date="2014-09" db="EMBL/GenBank/DDBJ databases">
        <title>Draft genome sequence of an oleaginous Mucoromycotina fungus Mucor ambiguus NBRC6742.</title>
        <authorList>
            <person name="Takeda I."/>
            <person name="Yamane N."/>
            <person name="Morita T."/>
            <person name="Tamano K."/>
            <person name="Machida M."/>
            <person name="Baker S."/>
            <person name="Koike H."/>
        </authorList>
    </citation>
    <scope>NUCLEOTIDE SEQUENCE</scope>
    <source>
        <strain evidence="16">NBRC 6742</strain>
    </source>
</reference>
<evidence type="ECO:0000256" key="3">
    <source>
        <dbReference type="ARBA" id="ARBA00010982"/>
    </source>
</evidence>
<proteinExistence type="inferred from homology"/>
<dbReference type="PANTHER" id="PTHR43853">
    <property type="entry name" value="3-KETOACYL-COA THIOLASE, PEROXISOMAL"/>
    <property type="match status" value="1"/>
</dbReference>
<evidence type="ECO:0000313" key="16">
    <source>
        <dbReference type="EMBL" id="GAN10585.1"/>
    </source>
</evidence>
<dbReference type="PANTHER" id="PTHR43853:SF8">
    <property type="entry name" value="3-KETOACYL-COA THIOLASE, PEROXISOMAL"/>
    <property type="match status" value="1"/>
</dbReference>
<evidence type="ECO:0000256" key="7">
    <source>
        <dbReference type="ARBA" id="ARBA00023098"/>
    </source>
</evidence>
<gene>
    <name evidence="16" type="ORF">MAM1_0372d10129</name>
</gene>
<dbReference type="PROSITE" id="PS00098">
    <property type="entry name" value="THIOLASE_1"/>
    <property type="match status" value="1"/>
</dbReference>
<dbReference type="Pfam" id="PF00108">
    <property type="entry name" value="Thiolase_N"/>
    <property type="match status" value="1"/>
</dbReference>
<keyword evidence="17" id="KW-1185">Reference proteome</keyword>
<evidence type="ECO:0000256" key="11">
    <source>
        <dbReference type="ARBA" id="ARBA00047605"/>
    </source>
</evidence>
<dbReference type="InterPro" id="IPR050215">
    <property type="entry name" value="Thiolase-like_sf_Thiolase"/>
</dbReference>
<dbReference type="InterPro" id="IPR002155">
    <property type="entry name" value="Thiolase"/>
</dbReference>
<evidence type="ECO:0000256" key="5">
    <source>
        <dbReference type="ARBA" id="ARBA00022832"/>
    </source>
</evidence>
<dbReference type="InterPro" id="IPR016039">
    <property type="entry name" value="Thiolase-like"/>
</dbReference>
<dbReference type="Gene3D" id="3.40.47.10">
    <property type="match status" value="2"/>
</dbReference>
<dbReference type="CDD" id="cd00751">
    <property type="entry name" value="thiolase"/>
    <property type="match status" value="1"/>
</dbReference>
<dbReference type="InterPro" id="IPR020615">
    <property type="entry name" value="Thiolase_acyl_enz_int_AS"/>
</dbReference>
<dbReference type="Proteomes" id="UP000053815">
    <property type="component" value="Unassembled WGS sequence"/>
</dbReference>
<dbReference type="PROSITE" id="PS00737">
    <property type="entry name" value="THIOLASE_2"/>
    <property type="match status" value="1"/>
</dbReference>
<feature type="active site" description="Proton acceptor" evidence="12">
    <location>
        <position position="401"/>
    </location>
</feature>
<comment type="pathway">
    <text evidence="2">Lipid metabolism; fatty acid metabolism.</text>
</comment>
<evidence type="ECO:0000256" key="6">
    <source>
        <dbReference type="ARBA" id="ARBA00022946"/>
    </source>
</evidence>
<comment type="subcellular location">
    <subcellularLocation>
        <location evidence="1">Peroxisome</location>
    </subcellularLocation>
</comment>
<evidence type="ECO:0000313" key="17">
    <source>
        <dbReference type="Proteomes" id="UP000053815"/>
    </source>
</evidence>
<dbReference type="GO" id="GO:0003988">
    <property type="term" value="F:acetyl-CoA C-acyltransferase activity"/>
    <property type="evidence" value="ECO:0007669"/>
    <property type="project" value="UniProtKB-EC"/>
</dbReference>
<evidence type="ECO:0000256" key="1">
    <source>
        <dbReference type="ARBA" id="ARBA00004275"/>
    </source>
</evidence>
<dbReference type="InterPro" id="IPR020613">
    <property type="entry name" value="Thiolase_CS"/>
</dbReference>
<evidence type="ECO:0000256" key="12">
    <source>
        <dbReference type="PIRSR" id="PIRSR000429-1"/>
    </source>
</evidence>
<evidence type="ECO:0000256" key="2">
    <source>
        <dbReference type="ARBA" id="ARBA00004872"/>
    </source>
</evidence>
<organism evidence="16">
    <name type="scientific">Mucor ambiguus</name>
    <dbReference type="NCBI Taxonomy" id="91626"/>
    <lineage>
        <taxon>Eukaryota</taxon>
        <taxon>Fungi</taxon>
        <taxon>Fungi incertae sedis</taxon>
        <taxon>Mucoromycota</taxon>
        <taxon>Mucoromycotina</taxon>
        <taxon>Mucoromycetes</taxon>
        <taxon>Mucorales</taxon>
        <taxon>Mucorineae</taxon>
        <taxon>Mucoraceae</taxon>
        <taxon>Mucor</taxon>
    </lineage>
</organism>
<dbReference type="InterPro" id="IPR020617">
    <property type="entry name" value="Thiolase_C"/>
</dbReference>
<feature type="active site" description="Proton acceptor" evidence="12">
    <location>
        <position position="371"/>
    </location>
</feature>
<dbReference type="PIRSF" id="PIRSF000429">
    <property type="entry name" value="Ac-CoA_Ac_transf"/>
    <property type="match status" value="1"/>
</dbReference>
<evidence type="ECO:0000259" key="15">
    <source>
        <dbReference type="Pfam" id="PF02803"/>
    </source>
</evidence>
<evidence type="ECO:0000256" key="8">
    <source>
        <dbReference type="ARBA" id="ARBA00023140"/>
    </source>
</evidence>
<feature type="domain" description="Thiolase N-terminal" evidence="14">
    <location>
        <begin position="30"/>
        <end position="284"/>
    </location>
</feature>
<sequence length="415" mass="43499">MSNRLQQVASHVLPSSYTANKVGYKSPEDVVIVSALRTAITRARKGPFQSTLPEEMLAPVFKAIIQKTGIDPKLVEDISVGNVLPQGGGATNARMAALYAGFPETTAVSTLNRQCSSGLQAVVQIATAIQAGILEIGIGAGVESMTLNYGASSLSPTSERIADNCESAADCLIPMGITSENVAADFQVSREKQDAFAAESHRKADIAQKSGWFQEEIVPVEAIVTDQEGNEKVVLADRDDGIRPGTTAEKLSKLRPAFDDDGTTTAGNASQVSDGAAAVLLMKRKTAQKLNLPILGKYITSAVVGVPPRIMGVGPAYAIPVALQRAGLTIDQVDIFEINEAFASQAVYSVEKLGIPAEKVNPKGGAIAFGHPLGCTGARQIATLLPELKRQGKKIGVTSMCIGSGMGMSAVFESE</sequence>
<dbReference type="AlphaFoldDB" id="A0A0C9LY10"/>
<keyword evidence="6" id="KW-0809">Transit peptide</keyword>
<dbReference type="NCBIfam" id="TIGR01930">
    <property type="entry name" value="AcCoA-C-Actrans"/>
    <property type="match status" value="1"/>
</dbReference>
<accession>A0A0C9LY10</accession>
<dbReference type="InterPro" id="IPR020610">
    <property type="entry name" value="Thiolase_AS"/>
</dbReference>
<evidence type="ECO:0000256" key="9">
    <source>
        <dbReference type="ARBA" id="ARBA00023315"/>
    </source>
</evidence>
<evidence type="ECO:0000256" key="10">
    <source>
        <dbReference type="ARBA" id="ARBA00024073"/>
    </source>
</evidence>
<keyword evidence="7" id="KW-0443">Lipid metabolism</keyword>
<comment type="catalytic activity">
    <reaction evidence="11">
        <text>an acyl-CoA + acetyl-CoA = a 3-oxoacyl-CoA + CoA</text>
        <dbReference type="Rhea" id="RHEA:21564"/>
        <dbReference type="ChEBI" id="CHEBI:57287"/>
        <dbReference type="ChEBI" id="CHEBI:57288"/>
        <dbReference type="ChEBI" id="CHEBI:58342"/>
        <dbReference type="ChEBI" id="CHEBI:90726"/>
        <dbReference type="EC" id="2.3.1.16"/>
    </reaction>
</comment>
<dbReference type="GO" id="GO:0006635">
    <property type="term" value="P:fatty acid beta-oxidation"/>
    <property type="evidence" value="ECO:0007669"/>
    <property type="project" value="TreeGrafter"/>
</dbReference>